<keyword evidence="2" id="KW-1185">Reference proteome</keyword>
<protein>
    <recommendedName>
        <fullName evidence="3">N-acetyltransferase domain-containing protein</fullName>
    </recommendedName>
</protein>
<dbReference type="STRING" id="1349421.OI18_20480"/>
<dbReference type="AlphaFoldDB" id="A0A0C1KYK3"/>
<dbReference type="OrthoDB" id="9806005at2"/>
<evidence type="ECO:0008006" key="3">
    <source>
        <dbReference type="Google" id="ProtNLM"/>
    </source>
</evidence>
<proteinExistence type="predicted"/>
<evidence type="ECO:0000313" key="2">
    <source>
        <dbReference type="Proteomes" id="UP000031408"/>
    </source>
</evidence>
<sequence>MKVISVEDKNQARQFLQVHIEMNRHNPDFIRPLDQEIEQVFDRERNKAFKFGDCRRWLLVNDSGNFIGRIAAFTHSKYRSKGDYGPVGGIGFFDCIDNQPAASILFDTAAEWLRNKGMVAMDGPINFGERDKWWGLLVEGFQPPPFGLNYNPPYYKKMFEAYGFRIFYHQICWRMDVSGEFGQLSPKFYEAHQKFAKNPLIQARMVRRNDIEKYAGDFCKIYNEAWAKHEGNKQMTEAQTIRLFRTMKPILDESIAWITYDKEEPVAMWINIPDMNQIFRHFNGKMNLINKLRYLYYKWMGECNRFIGVIYGIVPRYQGSGIDYYMIVEAEKVIKKNGRYKELELMWQGDFNKKMLNISRNLGATESRRLITWRYQFDRSKEFYRHPFID</sequence>
<evidence type="ECO:0000313" key="1">
    <source>
        <dbReference type="EMBL" id="KIC92807.1"/>
    </source>
</evidence>
<organism evidence="1 2">
    <name type="scientific">Flavihumibacter solisilvae</name>
    <dbReference type="NCBI Taxonomy" id="1349421"/>
    <lineage>
        <taxon>Bacteria</taxon>
        <taxon>Pseudomonadati</taxon>
        <taxon>Bacteroidota</taxon>
        <taxon>Chitinophagia</taxon>
        <taxon>Chitinophagales</taxon>
        <taxon>Chitinophagaceae</taxon>
        <taxon>Flavihumibacter</taxon>
    </lineage>
</organism>
<dbReference type="EMBL" id="JSVC01000027">
    <property type="protein sequence ID" value="KIC92807.1"/>
    <property type="molecule type" value="Genomic_DNA"/>
</dbReference>
<dbReference type="Proteomes" id="UP000031408">
    <property type="component" value="Unassembled WGS sequence"/>
</dbReference>
<accession>A0A0C1KYK3</accession>
<dbReference type="PANTHER" id="PTHR41368:SF1">
    <property type="entry name" value="PROTEIN YGHO"/>
    <property type="match status" value="1"/>
</dbReference>
<comment type="caution">
    <text evidence="1">The sequence shown here is derived from an EMBL/GenBank/DDBJ whole genome shotgun (WGS) entry which is preliminary data.</text>
</comment>
<dbReference type="Gene3D" id="3.40.630.30">
    <property type="match status" value="1"/>
</dbReference>
<gene>
    <name evidence="1" type="ORF">OI18_20480</name>
</gene>
<dbReference type="InterPro" id="IPR016181">
    <property type="entry name" value="Acyl_CoA_acyltransferase"/>
</dbReference>
<dbReference type="RefSeq" id="WP_039143424.1">
    <property type="nucleotide sequence ID" value="NZ_JSVC01000027.1"/>
</dbReference>
<name>A0A0C1KYK3_9BACT</name>
<dbReference type="InterPro" id="IPR039968">
    <property type="entry name" value="BcerS-like"/>
</dbReference>
<reference evidence="1 2" key="1">
    <citation type="submission" date="2014-11" db="EMBL/GenBank/DDBJ databases">
        <title>Genome sequence of Flavihumibacter solisilvae 3-3.</title>
        <authorList>
            <person name="Zhou G."/>
            <person name="Li M."/>
            <person name="Wang G."/>
        </authorList>
    </citation>
    <scope>NUCLEOTIDE SEQUENCE [LARGE SCALE GENOMIC DNA]</scope>
    <source>
        <strain evidence="1 2">3-3</strain>
    </source>
</reference>
<dbReference type="PANTHER" id="PTHR41368">
    <property type="entry name" value="PROTEIN YGHO"/>
    <property type="match status" value="1"/>
</dbReference>
<dbReference type="SUPFAM" id="SSF55729">
    <property type="entry name" value="Acyl-CoA N-acyltransferases (Nat)"/>
    <property type="match status" value="1"/>
</dbReference>